<evidence type="ECO:0000313" key="2">
    <source>
        <dbReference type="Proteomes" id="UP001060368"/>
    </source>
</evidence>
<keyword evidence="2" id="KW-1185">Reference proteome</keyword>
<keyword evidence="1" id="KW-0418">Kinase</keyword>
<dbReference type="RefSeq" id="WP_257741331.1">
    <property type="nucleotide sequence ID" value="NZ_CP096115.1"/>
</dbReference>
<accession>A0A9E7PLI5</accession>
<dbReference type="GO" id="GO:0016301">
    <property type="term" value="F:kinase activity"/>
    <property type="evidence" value="ECO:0007669"/>
    <property type="project" value="UniProtKB-KW"/>
</dbReference>
<sequence length="203" mass="22056">MDGFSDKSPVIKIGGSLTGCAGEIIRAIESSGVGALIVPGGGESADIVRRLDPDDDTAHWMAILAMEQFGFYLSGFGVPVTVNPENKDGLEILLPYRILYDKDPLPHSWDITSDSVAAWVAGLRGSDLILVKSVDKIRSDGEYVTEISDGSKFINSGDVDEFFVDYALKNDITVYVINGRDPEKLKNFLKTGTGFGTRIIRSY</sequence>
<dbReference type="GeneID" id="74307481"/>
<proteinExistence type="predicted"/>
<dbReference type="EMBL" id="CP096115">
    <property type="protein sequence ID" value="UUX91179.1"/>
    <property type="molecule type" value="Genomic_DNA"/>
</dbReference>
<dbReference type="SUPFAM" id="SSF53633">
    <property type="entry name" value="Carbamate kinase-like"/>
    <property type="match status" value="1"/>
</dbReference>
<dbReference type="AlphaFoldDB" id="A0A9E7PLI5"/>
<dbReference type="Gene3D" id="3.40.1160.10">
    <property type="entry name" value="Acetylglutamate kinase-like"/>
    <property type="match status" value="1"/>
</dbReference>
<dbReference type="KEGG" id="mend:L6E24_07235"/>
<organism evidence="1 2">
    <name type="scientific">Methanoplanus endosymbiosus</name>
    <dbReference type="NCBI Taxonomy" id="33865"/>
    <lineage>
        <taxon>Archaea</taxon>
        <taxon>Methanobacteriati</taxon>
        <taxon>Methanobacteriota</taxon>
        <taxon>Stenosarchaea group</taxon>
        <taxon>Methanomicrobia</taxon>
        <taxon>Methanomicrobiales</taxon>
        <taxon>Methanomicrobiaceae</taxon>
        <taxon>Methanoplanus</taxon>
    </lineage>
</organism>
<evidence type="ECO:0000313" key="1">
    <source>
        <dbReference type="EMBL" id="UUX91179.1"/>
    </source>
</evidence>
<reference evidence="1" key="1">
    <citation type="submission" date="2022-04" db="EMBL/GenBank/DDBJ databases">
        <title>Complete genome of Methanoplanus endosymbiosus DSM 3599.</title>
        <authorList>
            <person name="Chen S.-C."/>
            <person name="You Y.-T."/>
            <person name="Zhou Y.-Z."/>
            <person name="Lai M.-C."/>
        </authorList>
    </citation>
    <scope>NUCLEOTIDE SEQUENCE</scope>
    <source>
        <strain evidence="1">DSM 3599</strain>
    </source>
</reference>
<keyword evidence="1" id="KW-0808">Transferase</keyword>
<gene>
    <name evidence="1" type="ORF">L6E24_07235</name>
</gene>
<dbReference type="InterPro" id="IPR036393">
    <property type="entry name" value="AceGlu_kinase-like_sf"/>
</dbReference>
<protein>
    <submittedName>
        <fullName evidence="1">Uridylate kinase</fullName>
    </submittedName>
</protein>
<name>A0A9E7PLI5_9EURY</name>
<dbReference type="Proteomes" id="UP001060368">
    <property type="component" value="Chromosome"/>
</dbReference>